<accession>A0A7J4KV02</accession>
<organism evidence="1 2">
    <name type="scientific">Candidatus Iainarchaeum sp</name>
    <dbReference type="NCBI Taxonomy" id="3101447"/>
    <lineage>
        <taxon>Archaea</taxon>
        <taxon>Candidatus Iainarchaeota</taxon>
        <taxon>Candidatus Iainarchaeia</taxon>
        <taxon>Candidatus Iainarchaeales</taxon>
        <taxon>Candidatus Iainarchaeaceae</taxon>
        <taxon>Candidatus Iainarchaeum</taxon>
    </lineage>
</organism>
<protein>
    <submittedName>
        <fullName evidence="1">Uncharacterized protein</fullName>
    </submittedName>
</protein>
<dbReference type="EMBL" id="DUFJ01000104">
    <property type="protein sequence ID" value="HIH33524.1"/>
    <property type="molecule type" value="Genomic_DNA"/>
</dbReference>
<proteinExistence type="predicted"/>
<comment type="caution">
    <text evidence="1">The sequence shown here is derived from an EMBL/GenBank/DDBJ whole genome shotgun (WGS) entry which is preliminary data.</text>
</comment>
<evidence type="ECO:0000313" key="1">
    <source>
        <dbReference type="EMBL" id="HIH33524.1"/>
    </source>
</evidence>
<gene>
    <name evidence="1" type="ORF">HA227_04725</name>
</gene>
<sequence length="133" mass="14395">MYYVMRISTQPVPNSEKSYLIFSAASRASPEQTVAASSSPTTASVTIYDNSYSNPVDAQEGILLDPSARSSELSDAFYLVKEIDSQGKVLLFVFPCAISGGIQSNCRNAKKAVGSKVHASDLVKKFKCDEENE</sequence>
<reference evidence="2" key="1">
    <citation type="journal article" date="2020" name="bioRxiv">
        <title>A rank-normalized archaeal taxonomy based on genome phylogeny resolves widespread incomplete and uneven classifications.</title>
        <authorList>
            <person name="Rinke C."/>
            <person name="Chuvochina M."/>
            <person name="Mussig A.J."/>
            <person name="Chaumeil P.-A."/>
            <person name="Waite D.W."/>
            <person name="Whitman W.B."/>
            <person name="Parks D.H."/>
            <person name="Hugenholtz P."/>
        </authorList>
    </citation>
    <scope>NUCLEOTIDE SEQUENCE [LARGE SCALE GENOMIC DNA]</scope>
</reference>
<name>A0A7J4KV02_9ARCH</name>
<evidence type="ECO:0000313" key="2">
    <source>
        <dbReference type="Proteomes" id="UP000527315"/>
    </source>
</evidence>
<dbReference type="AlphaFoldDB" id="A0A7J4KV02"/>
<dbReference type="Proteomes" id="UP000527315">
    <property type="component" value="Unassembled WGS sequence"/>
</dbReference>